<keyword evidence="3" id="KW-1185">Reference proteome</keyword>
<proteinExistence type="predicted"/>
<gene>
    <name evidence="2" type="ORF">SUNI508_07832</name>
</gene>
<organism evidence="2 3">
    <name type="scientific">Seiridium unicorne</name>
    <dbReference type="NCBI Taxonomy" id="138068"/>
    <lineage>
        <taxon>Eukaryota</taxon>
        <taxon>Fungi</taxon>
        <taxon>Dikarya</taxon>
        <taxon>Ascomycota</taxon>
        <taxon>Pezizomycotina</taxon>
        <taxon>Sordariomycetes</taxon>
        <taxon>Xylariomycetidae</taxon>
        <taxon>Amphisphaeriales</taxon>
        <taxon>Sporocadaceae</taxon>
        <taxon>Seiridium</taxon>
    </lineage>
</organism>
<dbReference type="EMBL" id="JARVKF010000363">
    <property type="protein sequence ID" value="KAK9418575.1"/>
    <property type="molecule type" value="Genomic_DNA"/>
</dbReference>
<feature type="region of interest" description="Disordered" evidence="1">
    <location>
        <begin position="100"/>
        <end position="122"/>
    </location>
</feature>
<protein>
    <submittedName>
        <fullName evidence="2">Uncharacterized protein</fullName>
    </submittedName>
</protein>
<name>A0ABR2UW98_9PEZI</name>
<comment type="caution">
    <text evidence="2">The sequence shown here is derived from an EMBL/GenBank/DDBJ whole genome shotgun (WGS) entry which is preliminary data.</text>
</comment>
<evidence type="ECO:0000313" key="2">
    <source>
        <dbReference type="EMBL" id="KAK9418575.1"/>
    </source>
</evidence>
<reference evidence="2 3" key="1">
    <citation type="journal article" date="2024" name="J. Plant Pathol.">
        <title>Sequence and assembly of the genome of Seiridium unicorne, isolate CBS 538.82, causal agent of cypress canker disease.</title>
        <authorList>
            <person name="Scali E."/>
            <person name="Rocca G.D."/>
            <person name="Danti R."/>
            <person name="Garbelotto M."/>
            <person name="Barberini S."/>
            <person name="Baroncelli R."/>
            <person name="Emiliani G."/>
        </authorList>
    </citation>
    <scope>NUCLEOTIDE SEQUENCE [LARGE SCALE GENOMIC DNA]</scope>
    <source>
        <strain evidence="2 3">BM-138-508</strain>
    </source>
</reference>
<evidence type="ECO:0000313" key="3">
    <source>
        <dbReference type="Proteomes" id="UP001408356"/>
    </source>
</evidence>
<evidence type="ECO:0000256" key="1">
    <source>
        <dbReference type="SAM" id="MobiDB-lite"/>
    </source>
</evidence>
<dbReference type="Proteomes" id="UP001408356">
    <property type="component" value="Unassembled WGS sequence"/>
</dbReference>
<sequence>MANNYSSNEAAVQILALSNWSDLLNSLQLARFDDLAILGGSSRDGRLLFTEWAAEELRLNQRPEELAPDGERAREREPRRPWLFGWQYMASPLVKLDRKAWQGTQKTASGGGGRKGQRTGGR</sequence>
<accession>A0ABR2UW98</accession>